<proteinExistence type="predicted"/>
<dbReference type="Pfam" id="PF18766">
    <property type="entry name" value="SWI2_SNF2"/>
    <property type="match status" value="1"/>
</dbReference>
<dbReference type="GO" id="GO:0009307">
    <property type="term" value="P:DNA restriction-modification system"/>
    <property type="evidence" value="ECO:0007669"/>
    <property type="project" value="UniProtKB-KW"/>
</dbReference>
<dbReference type="GO" id="GO:0009035">
    <property type="term" value="F:type I site-specific deoxyribonuclease activity"/>
    <property type="evidence" value="ECO:0007669"/>
    <property type="project" value="UniProtKB-EC"/>
</dbReference>
<dbReference type="SUPFAM" id="SSF52540">
    <property type="entry name" value="P-loop containing nucleoside triphosphate hydrolases"/>
    <property type="match status" value="1"/>
</dbReference>
<protein>
    <submittedName>
        <fullName evidence="2">Type I restriction enzyme, R subunit</fullName>
    </submittedName>
</protein>
<dbReference type="InterPro" id="IPR014001">
    <property type="entry name" value="Helicase_ATP-bd"/>
</dbReference>
<dbReference type="GO" id="GO:0005524">
    <property type="term" value="F:ATP binding"/>
    <property type="evidence" value="ECO:0007669"/>
    <property type="project" value="UniProtKB-KW"/>
</dbReference>
<dbReference type="SMART" id="SM00487">
    <property type="entry name" value="DEXDc"/>
    <property type="match status" value="1"/>
</dbReference>
<gene>
    <name evidence="2" type="ORF">SAMN02910314_01109</name>
</gene>
<dbReference type="InterPro" id="IPR055180">
    <property type="entry name" value="HsdR_RecA-like_helicase_dom_2"/>
</dbReference>
<evidence type="ECO:0000313" key="2">
    <source>
        <dbReference type="EMBL" id="SEO76292.1"/>
    </source>
</evidence>
<reference evidence="3" key="1">
    <citation type="submission" date="2016-10" db="EMBL/GenBank/DDBJ databases">
        <authorList>
            <person name="Varghese N."/>
        </authorList>
    </citation>
    <scope>NUCLEOTIDE SEQUENCE [LARGE SCALE GENOMIC DNA]</scope>
    <source>
        <strain evidence="3">DSM 21843</strain>
    </source>
</reference>
<dbReference type="RefSeq" id="WP_082867902.1">
    <property type="nucleotide sequence ID" value="NZ_CP011402.1"/>
</dbReference>
<dbReference type="InterPro" id="IPR027417">
    <property type="entry name" value="P-loop_NTPase"/>
</dbReference>
<name>A0A1H8SCA4_9ACTN</name>
<feature type="domain" description="Helicase ATP-binding" evidence="1">
    <location>
        <begin position="310"/>
        <end position="538"/>
    </location>
</feature>
<dbReference type="EMBL" id="FOEC01000006">
    <property type="protein sequence ID" value="SEO76292.1"/>
    <property type="molecule type" value="Genomic_DNA"/>
</dbReference>
<dbReference type="PANTHER" id="PTHR42927:SF1">
    <property type="entry name" value="HELICASE SUPERFAMILY 1 AND 2 DOMAIN-CONTAINING PROTEIN"/>
    <property type="match status" value="1"/>
</dbReference>
<keyword evidence="3" id="KW-1185">Reference proteome</keyword>
<evidence type="ECO:0000259" key="1">
    <source>
        <dbReference type="SMART" id="SM00487"/>
    </source>
</evidence>
<organism evidence="2 3">
    <name type="scientific">Denitrobacterium detoxificans</name>
    <dbReference type="NCBI Taxonomy" id="79604"/>
    <lineage>
        <taxon>Bacteria</taxon>
        <taxon>Bacillati</taxon>
        <taxon>Actinomycetota</taxon>
        <taxon>Coriobacteriia</taxon>
        <taxon>Eggerthellales</taxon>
        <taxon>Eggerthellaceae</taxon>
        <taxon>Denitrobacterium</taxon>
    </lineage>
</organism>
<dbReference type="AlphaFoldDB" id="A0A1H8SCA4"/>
<dbReference type="Pfam" id="PF22679">
    <property type="entry name" value="T1R_D3-like"/>
    <property type="match status" value="1"/>
</dbReference>
<dbReference type="InterPro" id="IPR007409">
    <property type="entry name" value="Restrct_endonuc_type1_HsdR_N"/>
</dbReference>
<dbReference type="InterPro" id="IPR040980">
    <property type="entry name" value="SWI2_SNF2"/>
</dbReference>
<dbReference type="OrthoDB" id="9758243at2"/>
<accession>A0A1H8SCA4</accession>
<evidence type="ECO:0000313" key="3">
    <source>
        <dbReference type="Proteomes" id="UP000182975"/>
    </source>
</evidence>
<dbReference type="Pfam" id="PF04313">
    <property type="entry name" value="HSDR_N"/>
    <property type="match status" value="1"/>
</dbReference>
<dbReference type="PANTHER" id="PTHR42927">
    <property type="entry name" value="HELICASE SUPERFAMILY 1 AND 2 DOMAIN-CONTAINING PROTEIN"/>
    <property type="match status" value="1"/>
</dbReference>
<sequence length="1025" mass="116664">MIGEPFDDSLANSLKDGDVMLEGDKAYEYKSLGGMSERDFEDEVEHFLWEAGWSAFANNAQAQADYVRNLALKVDSLVSFVKETQPEEWAKIEKLYGSHTQEKFLKRLCDELEPHDDRGGALNVLRHGIRMAPGAQFRLCFFKPASEKNPDAWTRYKMNRFEVVRQLRYGTLPDDLNNSVDVVLFLNGIPVVTMELKNNNTGQRTEHAVCQYKTDRSPKELLFKPNRRALVHFALDSETVEMCTWLANGKSFFLPFNRGNGMNGAGNPVNPEGYRTEYLYREILAPDSLLDIIQRFIRVEYDPDTKAMKRIIFPRFHQLDAVRKLVADAREHGAGRSYLIQHSAGSGKSNSIAWLAHHLQSLHDADDKPVFDTVVILTDRRNLDAQLSETIDSVEHKRGVVVRIREEDGSAGLREALNSGAQIITSTIQKFPYICSETKVSGKKFAVIIDEAHSSQSGKANAKMKMALIDRDLDPDEPWDNEDELAREMKAQGHIPNLSFFAFTATPKAATLEVFGMRDDACKRDKDGLLIPRPFHLYSMKQAIDEGFILDVLENYTCFESYFRLVKTISDDPRYKEMKANRALMGIVDWNPAMISQKAQIIVEHFMNDVEGVLGGRSKAMVVTWSRPMAYRLYLAMVEYIEQRKYACQVMVAFSGKLDVDGEEITEAKVNGVPETRTTELFDSDEKRIIVCANKYQTGFDQPKLCAMYVDKMLTGVAAVQTLSRLNRTCSIPGKRTFVLDFANDWDSIRASFSNYYEVTELDAATDPDVIYNLQERLDGFHVYDYSEVEAVAQIYFGEVDTDSVSRKVEAKLQPAVDRWKALDDTPKRQFKALLRKFLRSYSFITQMISLGDRDLHELFVYAGFLVKKLFLDTGSTPDLRDKVELEYLRIEDKGTKAIKLQSEELHNGGANAGVAKDEEEELLSVLIDHLNDAFGAQWTEADKIMKAVADKVCEDEEFVQRARTNSMNDLRAIFGDVLMNALMAILSDSQDMYESFNENPDTYMRIMNNDLLPLVYRRCNADEE</sequence>
<dbReference type="Gene3D" id="3.90.1570.50">
    <property type="match status" value="1"/>
</dbReference>
<dbReference type="Proteomes" id="UP000182975">
    <property type="component" value="Unassembled WGS sequence"/>
</dbReference>
<dbReference type="Gene3D" id="3.40.50.300">
    <property type="entry name" value="P-loop containing nucleotide triphosphate hydrolases"/>
    <property type="match status" value="3"/>
</dbReference>
<dbReference type="GO" id="GO:0003677">
    <property type="term" value="F:DNA binding"/>
    <property type="evidence" value="ECO:0007669"/>
    <property type="project" value="UniProtKB-KW"/>
</dbReference>
<dbReference type="STRING" id="79604.AAY81_06380"/>